<evidence type="ECO:0000256" key="2">
    <source>
        <dbReference type="ARBA" id="ARBA00023125"/>
    </source>
</evidence>
<feature type="domain" description="HTH araC/xylS-type" evidence="4">
    <location>
        <begin position="233"/>
        <end position="330"/>
    </location>
</feature>
<dbReference type="SMART" id="SM00342">
    <property type="entry name" value="HTH_ARAC"/>
    <property type="match status" value="1"/>
</dbReference>
<keyword evidence="3" id="KW-0804">Transcription</keyword>
<sequence length="337" mass="39271">MESDILSLLKKKSRPRMWEKLAPTMEPDQAGVFDHQPVYEFFYSLTDSLEINTHTIGISVYPVESYVPYHIHNYVEIIIPLIGECDVLTKNEEIHVTQNNIVIIGNHATHAPKRIPEGCVVVNIALKESAFSLNDFNFIQQSISNQSISNLLFALLSNEDLGENTYALFQTDHNQQIINTFYDIIYEYYHPDIQTNQIIRLEIRTLFSRLIRAASKESSNIKVNNQISNNRLLTLLLYIEKNYLNITLDKMAKHFGFNPNYLSNYFKEKTGLSFIQLVHLQRVNIAAEYLTYTSASIEQISSKIGYENPSYFYKIFKKYMLISPNEYRKNNRLKQKR</sequence>
<dbReference type="PANTHER" id="PTHR43280">
    <property type="entry name" value="ARAC-FAMILY TRANSCRIPTIONAL REGULATOR"/>
    <property type="match status" value="1"/>
</dbReference>
<accession>A0AAU9DP88</accession>
<organism evidence="5 6">
    <name type="scientific">Xylocopilactobacillus apicola</name>
    <dbReference type="NCBI Taxonomy" id="2932184"/>
    <lineage>
        <taxon>Bacteria</taxon>
        <taxon>Bacillati</taxon>
        <taxon>Bacillota</taxon>
        <taxon>Bacilli</taxon>
        <taxon>Lactobacillales</taxon>
        <taxon>Lactobacillaceae</taxon>
        <taxon>Xylocopilactobacillus</taxon>
    </lineage>
</organism>
<dbReference type="RefSeq" id="WP_317634768.1">
    <property type="nucleotide sequence ID" value="NZ_AP026802.1"/>
</dbReference>
<dbReference type="InterPro" id="IPR018060">
    <property type="entry name" value="HTH_AraC"/>
</dbReference>
<gene>
    <name evidence="5" type="ORF">XA3_13880</name>
</gene>
<dbReference type="InterPro" id="IPR037923">
    <property type="entry name" value="HTH-like"/>
</dbReference>
<dbReference type="PRINTS" id="PR00032">
    <property type="entry name" value="HTHARAC"/>
</dbReference>
<reference evidence="5 6" key="1">
    <citation type="journal article" date="2023" name="Microbiol. Spectr.">
        <title>Symbiosis of Carpenter Bees with Uncharacterized Lactic Acid Bacteria Showing NAD Auxotrophy.</title>
        <authorList>
            <person name="Kawasaki S."/>
            <person name="Ozawa K."/>
            <person name="Mori T."/>
            <person name="Yamamoto A."/>
            <person name="Ito M."/>
            <person name="Ohkuma M."/>
            <person name="Sakamoto M."/>
            <person name="Matsutani M."/>
        </authorList>
    </citation>
    <scope>NUCLEOTIDE SEQUENCE [LARGE SCALE GENOMIC DNA]</scope>
    <source>
        <strain evidence="5 6">XA3</strain>
    </source>
</reference>
<protein>
    <submittedName>
        <fullName evidence="5">AraC family transcriptional regulator</fullName>
    </submittedName>
</protein>
<evidence type="ECO:0000313" key="5">
    <source>
        <dbReference type="EMBL" id="BDR58947.1"/>
    </source>
</evidence>
<evidence type="ECO:0000256" key="3">
    <source>
        <dbReference type="ARBA" id="ARBA00023163"/>
    </source>
</evidence>
<dbReference type="InterPro" id="IPR020449">
    <property type="entry name" value="Tscrpt_reg_AraC-type_HTH"/>
</dbReference>
<dbReference type="PROSITE" id="PS01124">
    <property type="entry name" value="HTH_ARAC_FAMILY_2"/>
    <property type="match status" value="1"/>
</dbReference>
<dbReference type="GO" id="GO:0003700">
    <property type="term" value="F:DNA-binding transcription factor activity"/>
    <property type="evidence" value="ECO:0007669"/>
    <property type="project" value="InterPro"/>
</dbReference>
<proteinExistence type="predicted"/>
<dbReference type="AlphaFoldDB" id="A0AAU9DP88"/>
<dbReference type="SUPFAM" id="SSF51215">
    <property type="entry name" value="Regulatory protein AraC"/>
    <property type="match status" value="1"/>
</dbReference>
<dbReference type="Proteomes" id="UP001321861">
    <property type="component" value="Chromosome"/>
</dbReference>
<dbReference type="InterPro" id="IPR009057">
    <property type="entry name" value="Homeodomain-like_sf"/>
</dbReference>
<dbReference type="Gene3D" id="1.10.10.60">
    <property type="entry name" value="Homeodomain-like"/>
    <property type="match status" value="2"/>
</dbReference>
<dbReference type="GO" id="GO:0043565">
    <property type="term" value="F:sequence-specific DNA binding"/>
    <property type="evidence" value="ECO:0007669"/>
    <property type="project" value="InterPro"/>
</dbReference>
<dbReference type="SUPFAM" id="SSF46689">
    <property type="entry name" value="Homeodomain-like"/>
    <property type="match status" value="2"/>
</dbReference>
<name>A0AAU9DP88_9LACO</name>
<dbReference type="Pfam" id="PF12833">
    <property type="entry name" value="HTH_18"/>
    <property type="match status" value="1"/>
</dbReference>
<evidence type="ECO:0000313" key="6">
    <source>
        <dbReference type="Proteomes" id="UP001321861"/>
    </source>
</evidence>
<evidence type="ECO:0000259" key="4">
    <source>
        <dbReference type="PROSITE" id="PS01124"/>
    </source>
</evidence>
<dbReference type="PANTHER" id="PTHR43280:SF28">
    <property type="entry name" value="HTH-TYPE TRANSCRIPTIONAL ACTIVATOR RHAS"/>
    <property type="match status" value="1"/>
</dbReference>
<evidence type="ECO:0000256" key="1">
    <source>
        <dbReference type="ARBA" id="ARBA00023015"/>
    </source>
</evidence>
<dbReference type="EMBL" id="AP026802">
    <property type="protein sequence ID" value="BDR58947.1"/>
    <property type="molecule type" value="Genomic_DNA"/>
</dbReference>
<keyword evidence="2" id="KW-0238">DNA-binding</keyword>
<dbReference type="InterPro" id="IPR014710">
    <property type="entry name" value="RmlC-like_jellyroll"/>
</dbReference>
<keyword evidence="6" id="KW-1185">Reference proteome</keyword>
<keyword evidence="1" id="KW-0805">Transcription regulation</keyword>
<dbReference type="Gene3D" id="2.60.120.10">
    <property type="entry name" value="Jelly Rolls"/>
    <property type="match status" value="1"/>
</dbReference>
<dbReference type="KEGG" id="xap:XA3_13880"/>